<evidence type="ECO:0000313" key="2">
    <source>
        <dbReference type="Proteomes" id="UP001341840"/>
    </source>
</evidence>
<accession>A0ABU6UTW2</accession>
<organism evidence="1 2">
    <name type="scientific">Stylosanthes scabra</name>
    <dbReference type="NCBI Taxonomy" id="79078"/>
    <lineage>
        <taxon>Eukaryota</taxon>
        <taxon>Viridiplantae</taxon>
        <taxon>Streptophyta</taxon>
        <taxon>Embryophyta</taxon>
        <taxon>Tracheophyta</taxon>
        <taxon>Spermatophyta</taxon>
        <taxon>Magnoliopsida</taxon>
        <taxon>eudicotyledons</taxon>
        <taxon>Gunneridae</taxon>
        <taxon>Pentapetalae</taxon>
        <taxon>rosids</taxon>
        <taxon>fabids</taxon>
        <taxon>Fabales</taxon>
        <taxon>Fabaceae</taxon>
        <taxon>Papilionoideae</taxon>
        <taxon>50 kb inversion clade</taxon>
        <taxon>dalbergioids sensu lato</taxon>
        <taxon>Dalbergieae</taxon>
        <taxon>Pterocarpus clade</taxon>
        <taxon>Stylosanthes</taxon>
    </lineage>
</organism>
<keyword evidence="2" id="KW-1185">Reference proteome</keyword>
<sequence>METDLISEIREEARIKQQAVKKLLTAKHNKKIKKRNLKKGDLVLRWEDIGGKNAVEGKLGGNWEEPYQMDEALRKGSYKPSTTKRMAEMALISKIREKARGKGIRVPEIRHDEYKKLGKEELRKEVKRMRIGNTDRRLRRKFSETNKRCARRRKKISFTRGER</sequence>
<reference evidence="1 2" key="1">
    <citation type="journal article" date="2023" name="Plants (Basel)">
        <title>Bridging the Gap: Combining Genomics and Transcriptomics Approaches to Understand Stylosanthes scabra, an Orphan Legume from the Brazilian Caatinga.</title>
        <authorList>
            <person name="Ferreira-Neto J.R.C."/>
            <person name="da Silva M.D."/>
            <person name="Binneck E."/>
            <person name="de Melo N.F."/>
            <person name="da Silva R.H."/>
            <person name="de Melo A.L.T.M."/>
            <person name="Pandolfi V."/>
            <person name="Bustamante F.O."/>
            <person name="Brasileiro-Vidal A.C."/>
            <person name="Benko-Iseppon A.M."/>
        </authorList>
    </citation>
    <scope>NUCLEOTIDE SEQUENCE [LARGE SCALE GENOMIC DNA]</scope>
    <source>
        <tissue evidence="1">Leaves</tissue>
    </source>
</reference>
<protein>
    <submittedName>
        <fullName evidence="1">Uncharacterized protein</fullName>
    </submittedName>
</protein>
<evidence type="ECO:0000313" key="1">
    <source>
        <dbReference type="EMBL" id="MED6163433.1"/>
    </source>
</evidence>
<dbReference type="Proteomes" id="UP001341840">
    <property type="component" value="Unassembled WGS sequence"/>
</dbReference>
<name>A0ABU6UTW2_9FABA</name>
<comment type="caution">
    <text evidence="1">The sequence shown here is derived from an EMBL/GenBank/DDBJ whole genome shotgun (WGS) entry which is preliminary data.</text>
</comment>
<proteinExistence type="predicted"/>
<dbReference type="EMBL" id="JASCZI010121975">
    <property type="protein sequence ID" value="MED6163433.1"/>
    <property type="molecule type" value="Genomic_DNA"/>
</dbReference>
<gene>
    <name evidence="1" type="ORF">PIB30_079882</name>
</gene>